<reference evidence="2" key="1">
    <citation type="journal article" date="2019" name="Int. J. Syst. Evol. Microbiol.">
        <title>The Global Catalogue of Microorganisms (GCM) 10K type strain sequencing project: providing services to taxonomists for standard genome sequencing and annotation.</title>
        <authorList>
            <consortium name="The Broad Institute Genomics Platform"/>
            <consortium name="The Broad Institute Genome Sequencing Center for Infectious Disease"/>
            <person name="Wu L."/>
            <person name="Ma J."/>
        </authorList>
    </citation>
    <scope>NUCLEOTIDE SEQUENCE [LARGE SCALE GENOMIC DNA]</scope>
    <source>
        <strain evidence="2">NBRC 103632</strain>
    </source>
</reference>
<evidence type="ECO:0000313" key="2">
    <source>
        <dbReference type="Proteomes" id="UP001595957"/>
    </source>
</evidence>
<proteinExistence type="predicted"/>
<gene>
    <name evidence="1" type="ORF">ACFO3E_16220</name>
</gene>
<organism evidence="1 2">
    <name type="scientific">Sphingobium tyrosinilyticum</name>
    <dbReference type="NCBI Taxonomy" id="2715436"/>
    <lineage>
        <taxon>Bacteria</taxon>
        <taxon>Pseudomonadati</taxon>
        <taxon>Pseudomonadota</taxon>
        <taxon>Alphaproteobacteria</taxon>
        <taxon>Sphingomonadales</taxon>
        <taxon>Sphingomonadaceae</taxon>
        <taxon>Sphingobium</taxon>
    </lineage>
</organism>
<keyword evidence="2" id="KW-1185">Reference proteome</keyword>
<sequence length="72" mass="8195">MIGSIPPKRRFIQPSQTDDWNSIAERELPDVPREEAIESLKSWNLHLVFRRISTVTPSDVVFIEPPVADPVA</sequence>
<protein>
    <submittedName>
        <fullName evidence="1">Uncharacterized protein</fullName>
    </submittedName>
</protein>
<dbReference type="Proteomes" id="UP001595957">
    <property type="component" value="Unassembled WGS sequence"/>
</dbReference>
<dbReference type="EMBL" id="JBHSFZ010000058">
    <property type="protein sequence ID" value="MFC4595706.1"/>
    <property type="molecule type" value="Genomic_DNA"/>
</dbReference>
<dbReference type="RefSeq" id="WP_380806220.1">
    <property type="nucleotide sequence ID" value="NZ_JBHSFZ010000058.1"/>
</dbReference>
<evidence type="ECO:0000313" key="1">
    <source>
        <dbReference type="EMBL" id="MFC4595706.1"/>
    </source>
</evidence>
<accession>A0ABV9F1B9</accession>
<name>A0ABV9F1B9_9SPHN</name>
<comment type="caution">
    <text evidence="1">The sequence shown here is derived from an EMBL/GenBank/DDBJ whole genome shotgun (WGS) entry which is preliminary data.</text>
</comment>